<feature type="chain" id="PRO_5043028467" description="DUF2950 domain-containing protein" evidence="2">
    <location>
        <begin position="29"/>
        <end position="325"/>
    </location>
</feature>
<dbReference type="Pfam" id="PF11453">
    <property type="entry name" value="DUF2950"/>
    <property type="match status" value="1"/>
</dbReference>
<sequence length="325" mass="34962">MKPAMNDLSSLRVLPGLLAAASVTAALALVPTQPLAAAAQASFASPEAAMNAFGEAVSRNNETELQTLFGADFRRLVPPEGAQIRARFLEEWQVAHSVRTDDSHRAHIAVGDDGWTFPCPLVKGGHGWHFDMAACAEEMRIRRIGRNELAAIQTLLAIYDAQREYASSYHDGNDTYVYARRLASSPGKQDGLYWPTAAGAEPSPLGEEFAAASARNVRGTGYYGYRYRLLTSQGPHAPGGAYGYLVRGQLFGGFAVVAWPVRYGDTGIKTLLVSHDGQVYGRDLGPDTATQAEAMTSFDPGPGWAKEKDTEQDAGDVTQKQKAAP</sequence>
<accession>A0AAQ1GFT4</accession>
<feature type="region of interest" description="Disordered" evidence="1">
    <location>
        <begin position="283"/>
        <end position="325"/>
    </location>
</feature>
<dbReference type="EMBL" id="FNZM01000007">
    <property type="protein sequence ID" value="SEJ67602.1"/>
    <property type="molecule type" value="Genomic_DNA"/>
</dbReference>
<dbReference type="RefSeq" id="WP_244144375.1">
    <property type="nucleotide sequence ID" value="NZ_CADFGN010000008.1"/>
</dbReference>
<evidence type="ECO:0000313" key="3">
    <source>
        <dbReference type="EMBL" id="SEJ67602.1"/>
    </source>
</evidence>
<evidence type="ECO:0000256" key="2">
    <source>
        <dbReference type="SAM" id="SignalP"/>
    </source>
</evidence>
<protein>
    <recommendedName>
        <fullName evidence="5">DUF2950 domain-containing protein</fullName>
    </recommendedName>
</protein>
<comment type="caution">
    <text evidence="3">The sequence shown here is derived from an EMBL/GenBank/DDBJ whole genome shotgun (WGS) entry which is preliminary data.</text>
</comment>
<dbReference type="AlphaFoldDB" id="A0AAQ1GFT4"/>
<reference evidence="3 4" key="1">
    <citation type="submission" date="2016-10" db="EMBL/GenBank/DDBJ databases">
        <authorList>
            <person name="Varghese N."/>
            <person name="Submissions S."/>
        </authorList>
    </citation>
    <scope>NUCLEOTIDE SEQUENCE [LARGE SCALE GENOMIC DNA]</scope>
    <source>
        <strain evidence="3 4">LMG 22274</strain>
    </source>
</reference>
<organism evidence="3 4">
    <name type="scientific">Paraburkholderia tropica</name>
    <dbReference type="NCBI Taxonomy" id="92647"/>
    <lineage>
        <taxon>Bacteria</taxon>
        <taxon>Pseudomonadati</taxon>
        <taxon>Pseudomonadota</taxon>
        <taxon>Betaproteobacteria</taxon>
        <taxon>Burkholderiales</taxon>
        <taxon>Burkholderiaceae</taxon>
        <taxon>Paraburkholderia</taxon>
    </lineage>
</organism>
<dbReference type="Proteomes" id="UP000183529">
    <property type="component" value="Unassembled WGS sequence"/>
</dbReference>
<evidence type="ECO:0000256" key="1">
    <source>
        <dbReference type="SAM" id="MobiDB-lite"/>
    </source>
</evidence>
<feature type="signal peptide" evidence="2">
    <location>
        <begin position="1"/>
        <end position="28"/>
    </location>
</feature>
<proteinExistence type="predicted"/>
<gene>
    <name evidence="3" type="ORF">SAMN05216550_107122</name>
</gene>
<dbReference type="InterPro" id="IPR021556">
    <property type="entry name" value="DUF2950"/>
</dbReference>
<evidence type="ECO:0008006" key="5">
    <source>
        <dbReference type="Google" id="ProtNLM"/>
    </source>
</evidence>
<name>A0AAQ1GFT4_9BURK</name>
<evidence type="ECO:0000313" key="4">
    <source>
        <dbReference type="Proteomes" id="UP000183529"/>
    </source>
</evidence>
<keyword evidence="2" id="KW-0732">Signal</keyword>